<keyword evidence="3" id="KW-1185">Reference proteome</keyword>
<sequence length="104" mass="11076">MTALAWLAIPLVALLIGLISAARMSRPRRPAEVEESVESFVRFRQALAAQSRSAATRSASPRPHENSPSPRENLPPERPVDRTPARVPEGVGAVTADRTPGGGS</sequence>
<feature type="compositionally biased region" description="Low complexity" evidence="1">
    <location>
        <begin position="48"/>
        <end position="61"/>
    </location>
</feature>
<gene>
    <name evidence="2" type="ordered locus">Acel_0473</name>
</gene>
<name>A0LS37_ACIC1</name>
<dbReference type="HOGENOM" id="CLU_2244066_0_0_11"/>
<dbReference type="AlphaFoldDB" id="A0LS37"/>
<dbReference type="EMBL" id="CP000481">
    <property type="protein sequence ID" value="ABK52247.1"/>
    <property type="molecule type" value="Genomic_DNA"/>
</dbReference>
<accession>A0LS37</accession>
<organism evidence="2 3">
    <name type="scientific">Acidothermus cellulolyticus (strain ATCC 43068 / DSM 8971 / 11B)</name>
    <dbReference type="NCBI Taxonomy" id="351607"/>
    <lineage>
        <taxon>Bacteria</taxon>
        <taxon>Bacillati</taxon>
        <taxon>Actinomycetota</taxon>
        <taxon>Actinomycetes</taxon>
        <taxon>Acidothermales</taxon>
        <taxon>Acidothermaceae</taxon>
        <taxon>Acidothermus</taxon>
    </lineage>
</organism>
<feature type="compositionally biased region" description="Basic and acidic residues" evidence="1">
    <location>
        <begin position="74"/>
        <end position="84"/>
    </location>
</feature>
<evidence type="ECO:0000313" key="2">
    <source>
        <dbReference type="EMBL" id="ABK52247.1"/>
    </source>
</evidence>
<reference evidence="2 3" key="1">
    <citation type="journal article" date="2009" name="Genome Res.">
        <title>Complete genome of the cellulolytic thermophile Acidothermus cellulolyticus 11B provides insights into its ecophysiological and evolutionary adaptations.</title>
        <authorList>
            <person name="Barabote R.D."/>
            <person name="Xie G."/>
            <person name="Leu D.H."/>
            <person name="Normand P."/>
            <person name="Necsulea A."/>
            <person name="Daubin V."/>
            <person name="Medigue C."/>
            <person name="Adney W.S."/>
            <person name="Xu X.C."/>
            <person name="Lapidus A."/>
            <person name="Parales R.E."/>
            <person name="Detter C."/>
            <person name="Pujic P."/>
            <person name="Bruce D."/>
            <person name="Lavire C."/>
            <person name="Challacombe J.F."/>
            <person name="Brettin T.S."/>
            <person name="Berry A.M."/>
        </authorList>
    </citation>
    <scope>NUCLEOTIDE SEQUENCE [LARGE SCALE GENOMIC DNA]</scope>
    <source>
        <strain evidence="3">ATCC 43068 / DSM 8971 / 11B</strain>
    </source>
</reference>
<dbReference type="STRING" id="351607.Acel_0473"/>
<protein>
    <submittedName>
        <fullName evidence="2">Uncharacterized protein</fullName>
    </submittedName>
</protein>
<proteinExistence type="predicted"/>
<evidence type="ECO:0000256" key="1">
    <source>
        <dbReference type="SAM" id="MobiDB-lite"/>
    </source>
</evidence>
<evidence type="ECO:0000313" key="3">
    <source>
        <dbReference type="Proteomes" id="UP000008221"/>
    </source>
</evidence>
<dbReference type="Proteomes" id="UP000008221">
    <property type="component" value="Chromosome"/>
</dbReference>
<feature type="region of interest" description="Disordered" evidence="1">
    <location>
        <begin position="48"/>
        <end position="104"/>
    </location>
</feature>
<dbReference type="InParanoid" id="A0LS37"/>
<dbReference type="KEGG" id="ace:Acel_0473"/>